<reference evidence="2 3" key="2">
    <citation type="submission" date="2018-11" db="EMBL/GenBank/DDBJ databases">
        <authorList>
            <consortium name="Pathogen Informatics"/>
        </authorList>
    </citation>
    <scope>NUCLEOTIDE SEQUENCE [LARGE SCALE GENOMIC DNA]</scope>
    <source>
        <strain evidence="2 3">MHpl1</strain>
    </source>
</reference>
<accession>A0A0N4WJS5</accession>
<evidence type="ECO:0000256" key="1">
    <source>
        <dbReference type="SAM" id="MobiDB-lite"/>
    </source>
</evidence>
<proteinExistence type="predicted"/>
<dbReference type="OrthoDB" id="10567661at2759"/>
<protein>
    <submittedName>
        <fullName evidence="4">CCDC92 domain-containing protein</fullName>
    </submittedName>
</protein>
<sequence length="131" mass="15329">MTTPQDYTEQPGETVPHLTDQHDIKRILIDHEQTIEELLIKIKDIREECLCQERFQEDDAGKKICNELNMLNKQFSEPKGTLQQERHLETTTNHTQTDGERQVHTEGNTIQEDEQEKNGKRGIHVNCQLRP</sequence>
<keyword evidence="3" id="KW-1185">Reference proteome</keyword>
<gene>
    <name evidence="2" type="ORF">HPLM_LOCUS11280</name>
</gene>
<organism evidence="4">
    <name type="scientific">Haemonchus placei</name>
    <name type="common">Barber's pole worm</name>
    <dbReference type="NCBI Taxonomy" id="6290"/>
    <lineage>
        <taxon>Eukaryota</taxon>
        <taxon>Metazoa</taxon>
        <taxon>Ecdysozoa</taxon>
        <taxon>Nematoda</taxon>
        <taxon>Chromadorea</taxon>
        <taxon>Rhabditida</taxon>
        <taxon>Rhabditina</taxon>
        <taxon>Rhabditomorpha</taxon>
        <taxon>Strongyloidea</taxon>
        <taxon>Trichostrongylidae</taxon>
        <taxon>Haemonchus</taxon>
    </lineage>
</organism>
<evidence type="ECO:0000313" key="4">
    <source>
        <dbReference type="WBParaSite" id="HPLM_0001128801-mRNA-1"/>
    </source>
</evidence>
<evidence type="ECO:0000313" key="2">
    <source>
        <dbReference type="EMBL" id="VDO42474.1"/>
    </source>
</evidence>
<evidence type="ECO:0000313" key="3">
    <source>
        <dbReference type="Proteomes" id="UP000268014"/>
    </source>
</evidence>
<reference evidence="4" key="1">
    <citation type="submission" date="2017-02" db="UniProtKB">
        <authorList>
            <consortium name="WormBaseParasite"/>
        </authorList>
    </citation>
    <scope>IDENTIFICATION</scope>
</reference>
<dbReference type="EMBL" id="UZAF01017521">
    <property type="protein sequence ID" value="VDO42474.1"/>
    <property type="molecule type" value="Genomic_DNA"/>
</dbReference>
<dbReference type="WBParaSite" id="HPLM_0001128801-mRNA-1">
    <property type="protein sequence ID" value="HPLM_0001128801-mRNA-1"/>
    <property type="gene ID" value="HPLM_0001128801"/>
</dbReference>
<dbReference type="Proteomes" id="UP000268014">
    <property type="component" value="Unassembled WGS sequence"/>
</dbReference>
<feature type="region of interest" description="Disordered" evidence="1">
    <location>
        <begin position="77"/>
        <end position="122"/>
    </location>
</feature>
<dbReference type="AlphaFoldDB" id="A0A0N4WJS5"/>
<name>A0A0N4WJS5_HAEPC</name>